<dbReference type="SUPFAM" id="SSF47384">
    <property type="entry name" value="Homodimeric domain of signal transducing histidine kinase"/>
    <property type="match status" value="1"/>
</dbReference>
<evidence type="ECO:0000256" key="1">
    <source>
        <dbReference type="ARBA" id="ARBA00000085"/>
    </source>
</evidence>
<comment type="caution">
    <text evidence="14">The sequence shown here is derived from an EMBL/GenBank/DDBJ whole genome shotgun (WGS) entry which is preliminary data.</text>
</comment>
<evidence type="ECO:0000313" key="14">
    <source>
        <dbReference type="EMBL" id="NER63781.1"/>
    </source>
</evidence>
<protein>
    <recommendedName>
        <fullName evidence="3">histidine kinase</fullName>
        <ecNumber evidence="3">2.7.13.3</ecNumber>
    </recommendedName>
</protein>
<evidence type="ECO:0000256" key="11">
    <source>
        <dbReference type="SAM" id="Phobius"/>
    </source>
</evidence>
<feature type="transmembrane region" description="Helical" evidence="11">
    <location>
        <begin position="159"/>
        <end position="182"/>
    </location>
</feature>
<dbReference type="Gene3D" id="3.30.565.10">
    <property type="entry name" value="Histidine kinase-like ATPase, C-terminal domain"/>
    <property type="match status" value="1"/>
</dbReference>
<dbReference type="GO" id="GO:0005886">
    <property type="term" value="C:plasma membrane"/>
    <property type="evidence" value="ECO:0007669"/>
    <property type="project" value="TreeGrafter"/>
</dbReference>
<dbReference type="InterPro" id="IPR036097">
    <property type="entry name" value="HisK_dim/P_sf"/>
</dbReference>
<dbReference type="CDD" id="cd06225">
    <property type="entry name" value="HAMP"/>
    <property type="match status" value="1"/>
</dbReference>
<keyword evidence="9" id="KW-0902">Two-component regulatory system</keyword>
<dbReference type="SUPFAM" id="SSF158472">
    <property type="entry name" value="HAMP domain-like"/>
    <property type="match status" value="1"/>
</dbReference>
<proteinExistence type="predicted"/>
<keyword evidence="10 11" id="KW-0472">Membrane</keyword>
<dbReference type="InterPro" id="IPR003661">
    <property type="entry name" value="HisK_dim/P_dom"/>
</dbReference>
<dbReference type="Gene3D" id="1.10.287.130">
    <property type="match status" value="1"/>
</dbReference>
<evidence type="ECO:0000259" key="12">
    <source>
        <dbReference type="PROSITE" id="PS50109"/>
    </source>
</evidence>
<dbReference type="InterPro" id="IPR003660">
    <property type="entry name" value="HAMP_dom"/>
</dbReference>
<dbReference type="SMART" id="SM00387">
    <property type="entry name" value="HATPase_c"/>
    <property type="match status" value="1"/>
</dbReference>
<dbReference type="EMBL" id="JAAHBU010000091">
    <property type="protein sequence ID" value="NER63781.1"/>
    <property type="molecule type" value="Genomic_DNA"/>
</dbReference>
<dbReference type="InterPro" id="IPR050428">
    <property type="entry name" value="TCS_sensor_his_kinase"/>
</dbReference>
<dbReference type="PRINTS" id="PR00344">
    <property type="entry name" value="BCTRLSENSOR"/>
</dbReference>
<keyword evidence="4" id="KW-0597">Phosphoprotein</keyword>
<dbReference type="InterPro" id="IPR003594">
    <property type="entry name" value="HATPase_dom"/>
</dbReference>
<dbReference type="AlphaFoldDB" id="A0A6B3NRS1"/>
<dbReference type="Gene3D" id="6.10.340.10">
    <property type="match status" value="1"/>
</dbReference>
<evidence type="ECO:0000256" key="8">
    <source>
        <dbReference type="ARBA" id="ARBA00022989"/>
    </source>
</evidence>
<evidence type="ECO:0000256" key="7">
    <source>
        <dbReference type="ARBA" id="ARBA00022777"/>
    </source>
</evidence>
<dbReference type="PROSITE" id="PS50109">
    <property type="entry name" value="HIS_KIN"/>
    <property type="match status" value="1"/>
</dbReference>
<evidence type="ECO:0000256" key="2">
    <source>
        <dbReference type="ARBA" id="ARBA00004370"/>
    </source>
</evidence>
<keyword evidence="8 11" id="KW-1133">Transmembrane helix</keyword>
<evidence type="ECO:0000256" key="6">
    <source>
        <dbReference type="ARBA" id="ARBA00022692"/>
    </source>
</evidence>
<dbReference type="GO" id="GO:0000155">
    <property type="term" value="F:phosphorelay sensor kinase activity"/>
    <property type="evidence" value="ECO:0007669"/>
    <property type="project" value="InterPro"/>
</dbReference>
<sequence length="462" mass="51439">MPLPNPSKGWSSSTSRLLALYSFLFVAWSSILMGVLYFEVSGYLNKLTRHSLLQRQHLFAHMSGKQLDDALIASQAFDERSFDAYGLFDAQFNPLGGQVRQVPPELGLDGKIHELSRCLDADAPRTPKDSCDAVALKVRDGRWLVLVRDNGSLFVVTRIILHALLWGLSLTIIPGIAGWYLLRRRPLKRIRAIQDSAELIVAGDLTHRLPLSQRRDELDMLAAIVNAMLDRIERLMHEVKGVCDNIAHDLRTPLTRLRAKLYRIRQQAGDDSAQSDQLDQAISETDTLMARFRGLLRISELEDRQRRAGFVELDPRALLVELHDFYLPLAEDGEIQLTLALPDHLPALKGDRELLFEALANLLGNAIKFTPAGGQVLIRAQQDAQGVRIDVEDSGPGIPEAEREAVLKRFYRSEEGHRHNGFGLGLSIVAAIVDLHGFGLEVAASELGGARLVLQCRPRVAS</sequence>
<reference evidence="14 15" key="1">
    <citation type="submission" date="2020-02" db="EMBL/GenBank/DDBJ databases">
        <title>Broccoli isolated Pseudomonas sp.</title>
        <authorList>
            <person name="Fujikawa T."/>
            <person name="Sawada H."/>
        </authorList>
    </citation>
    <scope>NUCLEOTIDE SEQUENCE [LARGE SCALE GENOMIC DNA]</scope>
    <source>
        <strain evidence="14 15">MAFF212427</strain>
    </source>
</reference>
<evidence type="ECO:0000256" key="10">
    <source>
        <dbReference type="ARBA" id="ARBA00023136"/>
    </source>
</evidence>
<organism evidence="14 15">
    <name type="scientific">Pseudomonas brassicae</name>
    <dbReference type="NCBI Taxonomy" id="2708063"/>
    <lineage>
        <taxon>Bacteria</taxon>
        <taxon>Pseudomonadati</taxon>
        <taxon>Pseudomonadota</taxon>
        <taxon>Gammaproteobacteria</taxon>
        <taxon>Pseudomonadales</taxon>
        <taxon>Pseudomonadaceae</taxon>
        <taxon>Pseudomonas</taxon>
    </lineage>
</organism>
<dbReference type="PANTHER" id="PTHR45436:SF8">
    <property type="entry name" value="HISTIDINE KINASE"/>
    <property type="match status" value="1"/>
</dbReference>
<gene>
    <name evidence="14" type="ORF">G3436_07580</name>
</gene>
<dbReference type="InterPro" id="IPR005467">
    <property type="entry name" value="His_kinase_dom"/>
</dbReference>
<keyword evidence="6 11" id="KW-0812">Transmembrane</keyword>
<dbReference type="Pfam" id="PF02518">
    <property type="entry name" value="HATPase_c"/>
    <property type="match status" value="1"/>
</dbReference>
<dbReference type="Proteomes" id="UP000482634">
    <property type="component" value="Unassembled WGS sequence"/>
</dbReference>
<dbReference type="EC" id="2.7.13.3" evidence="3"/>
<dbReference type="InterPro" id="IPR036890">
    <property type="entry name" value="HATPase_C_sf"/>
</dbReference>
<feature type="transmembrane region" description="Helical" evidence="11">
    <location>
        <begin position="18"/>
        <end position="38"/>
    </location>
</feature>
<evidence type="ECO:0000256" key="3">
    <source>
        <dbReference type="ARBA" id="ARBA00012438"/>
    </source>
</evidence>
<dbReference type="SUPFAM" id="SSF55874">
    <property type="entry name" value="ATPase domain of HSP90 chaperone/DNA topoisomerase II/histidine kinase"/>
    <property type="match status" value="1"/>
</dbReference>
<evidence type="ECO:0000256" key="5">
    <source>
        <dbReference type="ARBA" id="ARBA00022679"/>
    </source>
</evidence>
<keyword evidence="7 14" id="KW-0418">Kinase</keyword>
<evidence type="ECO:0000313" key="15">
    <source>
        <dbReference type="Proteomes" id="UP000482634"/>
    </source>
</evidence>
<dbReference type="SMART" id="SM00304">
    <property type="entry name" value="HAMP"/>
    <property type="match status" value="1"/>
</dbReference>
<name>A0A6B3NRS1_9PSED</name>
<dbReference type="InterPro" id="IPR004358">
    <property type="entry name" value="Sig_transdc_His_kin-like_C"/>
</dbReference>
<comment type="subcellular location">
    <subcellularLocation>
        <location evidence="2">Membrane</location>
    </subcellularLocation>
</comment>
<evidence type="ECO:0000259" key="13">
    <source>
        <dbReference type="PROSITE" id="PS50885"/>
    </source>
</evidence>
<dbReference type="CDD" id="cd00075">
    <property type="entry name" value="HATPase"/>
    <property type="match status" value="1"/>
</dbReference>
<evidence type="ECO:0000256" key="4">
    <source>
        <dbReference type="ARBA" id="ARBA00022553"/>
    </source>
</evidence>
<dbReference type="PANTHER" id="PTHR45436">
    <property type="entry name" value="SENSOR HISTIDINE KINASE YKOH"/>
    <property type="match status" value="1"/>
</dbReference>
<comment type="catalytic activity">
    <reaction evidence="1">
        <text>ATP + protein L-histidine = ADP + protein N-phospho-L-histidine.</text>
        <dbReference type="EC" id="2.7.13.3"/>
    </reaction>
</comment>
<dbReference type="PROSITE" id="PS50885">
    <property type="entry name" value="HAMP"/>
    <property type="match status" value="1"/>
</dbReference>
<dbReference type="RefSeq" id="WP_163943129.1">
    <property type="nucleotide sequence ID" value="NZ_JAAHBU010000091.1"/>
</dbReference>
<dbReference type="CDD" id="cd00082">
    <property type="entry name" value="HisKA"/>
    <property type="match status" value="1"/>
</dbReference>
<keyword evidence="15" id="KW-1185">Reference proteome</keyword>
<keyword evidence="5" id="KW-0808">Transferase</keyword>
<evidence type="ECO:0000256" key="9">
    <source>
        <dbReference type="ARBA" id="ARBA00023012"/>
    </source>
</evidence>
<dbReference type="Pfam" id="PF00672">
    <property type="entry name" value="HAMP"/>
    <property type="match status" value="1"/>
</dbReference>
<accession>A0A6B3NRS1</accession>
<feature type="domain" description="HAMP" evidence="13">
    <location>
        <begin position="184"/>
        <end position="237"/>
    </location>
</feature>
<feature type="domain" description="Histidine kinase" evidence="12">
    <location>
        <begin position="245"/>
        <end position="460"/>
    </location>
</feature>